<keyword evidence="2" id="KW-0472">Membrane</keyword>
<feature type="compositionally biased region" description="Polar residues" evidence="1">
    <location>
        <begin position="638"/>
        <end position="656"/>
    </location>
</feature>
<feature type="transmembrane region" description="Helical" evidence="2">
    <location>
        <begin position="108"/>
        <end position="130"/>
    </location>
</feature>
<feature type="compositionally biased region" description="Acidic residues" evidence="1">
    <location>
        <begin position="438"/>
        <end position="454"/>
    </location>
</feature>
<feature type="transmembrane region" description="Helical" evidence="2">
    <location>
        <begin position="188"/>
        <end position="210"/>
    </location>
</feature>
<feature type="region of interest" description="Disordered" evidence="1">
    <location>
        <begin position="609"/>
        <end position="698"/>
    </location>
</feature>
<feature type="region of interest" description="Disordered" evidence="1">
    <location>
        <begin position="499"/>
        <end position="545"/>
    </location>
</feature>
<comment type="caution">
    <text evidence="3">The sequence shown here is derived from an EMBL/GenBank/DDBJ whole genome shotgun (WGS) entry which is preliminary data.</text>
</comment>
<gene>
    <name evidence="3" type="ORF">D9611_010012</name>
</gene>
<feature type="compositionally biased region" description="Low complexity" evidence="1">
    <location>
        <begin position="674"/>
        <end position="688"/>
    </location>
</feature>
<feature type="region of interest" description="Disordered" evidence="1">
    <location>
        <begin position="325"/>
        <end position="355"/>
    </location>
</feature>
<dbReference type="AlphaFoldDB" id="A0A8H5C4L0"/>
<name>A0A8H5C4L0_9AGAR</name>
<feature type="compositionally biased region" description="Low complexity" evidence="1">
    <location>
        <begin position="330"/>
        <end position="343"/>
    </location>
</feature>
<dbReference type="EMBL" id="JAACJK010000065">
    <property type="protein sequence ID" value="KAF5334971.1"/>
    <property type="molecule type" value="Genomic_DNA"/>
</dbReference>
<proteinExistence type="predicted"/>
<evidence type="ECO:0000313" key="3">
    <source>
        <dbReference type="EMBL" id="KAF5334971.1"/>
    </source>
</evidence>
<organism evidence="3 4">
    <name type="scientific">Ephemerocybe angulata</name>
    <dbReference type="NCBI Taxonomy" id="980116"/>
    <lineage>
        <taxon>Eukaryota</taxon>
        <taxon>Fungi</taxon>
        <taxon>Dikarya</taxon>
        <taxon>Basidiomycota</taxon>
        <taxon>Agaricomycotina</taxon>
        <taxon>Agaricomycetes</taxon>
        <taxon>Agaricomycetidae</taxon>
        <taxon>Agaricales</taxon>
        <taxon>Agaricineae</taxon>
        <taxon>Psathyrellaceae</taxon>
        <taxon>Ephemerocybe</taxon>
    </lineage>
</organism>
<feature type="region of interest" description="Disordered" evidence="1">
    <location>
        <begin position="401"/>
        <end position="456"/>
    </location>
</feature>
<feature type="compositionally biased region" description="Polar residues" evidence="1">
    <location>
        <begin position="524"/>
        <end position="539"/>
    </location>
</feature>
<evidence type="ECO:0000313" key="4">
    <source>
        <dbReference type="Proteomes" id="UP000541558"/>
    </source>
</evidence>
<reference evidence="3 4" key="1">
    <citation type="journal article" date="2020" name="ISME J.">
        <title>Uncovering the hidden diversity of litter-decomposition mechanisms in mushroom-forming fungi.</title>
        <authorList>
            <person name="Floudas D."/>
            <person name="Bentzer J."/>
            <person name="Ahren D."/>
            <person name="Johansson T."/>
            <person name="Persson P."/>
            <person name="Tunlid A."/>
        </authorList>
    </citation>
    <scope>NUCLEOTIDE SEQUENCE [LARGE SCALE GENOMIC DNA]</scope>
    <source>
        <strain evidence="3 4">CBS 175.51</strain>
    </source>
</reference>
<keyword evidence="2" id="KW-1133">Transmembrane helix</keyword>
<evidence type="ECO:0000256" key="1">
    <source>
        <dbReference type="SAM" id="MobiDB-lite"/>
    </source>
</evidence>
<feature type="compositionally biased region" description="Low complexity" evidence="1">
    <location>
        <begin position="499"/>
        <end position="513"/>
    </location>
</feature>
<dbReference type="OrthoDB" id="3222669at2759"/>
<accession>A0A8H5C4L0</accession>
<feature type="compositionally biased region" description="Pro residues" evidence="1">
    <location>
        <begin position="689"/>
        <end position="698"/>
    </location>
</feature>
<feature type="transmembrane region" description="Helical" evidence="2">
    <location>
        <begin position="142"/>
        <end position="167"/>
    </location>
</feature>
<keyword evidence="4" id="KW-1185">Reference proteome</keyword>
<protein>
    <submittedName>
        <fullName evidence="3">Uncharacterized protein</fullName>
    </submittedName>
</protein>
<sequence length="698" mass="75195">MPEMSAVYLHNSLYNQEAIEGRPNFPHSRNLSTVSSATLQTSTTLHEPLLPYNNRGAPQESYFDVRSRNTRPDLTGHDNPFGDKTIVQDERQGFLSSLRRRPLSGMRWLKIGLDVVIGAWALYNAIRYFLAFTVYKSASGETVALALGICAGLSFAFLSCAIAFSAFRAKLLQHGISYATISTVYWSLTYLSLLFLFAPAAANLAFVFAWRNASDVQLRPRLRCGVDIDIVWSTTERVCKTDTAAWGVWVAVSSLRLAITSAVFLGYQFVLYKLSRTPDLLAQRFRGKHRVNPSDVWSGSQTVLTPPGAGGVPFPSARSALVQSQLGNPSTSSLSSRTKYSTTHRQLTRSRSSGLYAEAQGSSIGGSAGGLPAVLEDDGVVGFSERFTALISEIERETEAGLDFARSEESASKHTGDLSEEEEVEDQLQYTRRRLDTDDQNANDGDDEDYDNDDFYGGARRVAPALGFNEFGQPYPPDQDYPMMNGYVRRMPTIESMGSREIGSSVGGSSILGMRGGDVDKRGSMQTNKSLSLSRPGTRNGNGRGSWGMYSDFSFAGSEPPSRANSLSAQVEKLAAMGVLDGGGSGSSSGHTSEMGELGEGVMSVRRVSRGRTKTPESPLGKEVFGLEVPGGGYADSTGGSRSTELSYFTATTGSAKSKMPVDGVEEEVPPIPTVTSSGFSTSTGSTVAPPPPPKDIL</sequence>
<feature type="compositionally biased region" description="Basic and acidic residues" evidence="1">
    <location>
        <begin position="401"/>
        <end position="417"/>
    </location>
</feature>
<keyword evidence="2" id="KW-0812">Transmembrane</keyword>
<dbReference type="Proteomes" id="UP000541558">
    <property type="component" value="Unassembled WGS sequence"/>
</dbReference>
<evidence type="ECO:0000256" key="2">
    <source>
        <dbReference type="SAM" id="Phobius"/>
    </source>
</evidence>